<sequence>MNDTSPHPIYALLLVLCLITVSVAEVMARTSMAVADEGSARLVICGAHGAEVIELPGVPRDHADCDLCPACHMATPTLQDDLPRVSAPDGIVRLRQIFRPVSQTTPRRVAMRLARAPPKAS</sequence>
<dbReference type="AlphaFoldDB" id="A0A7C9LAJ2"/>
<dbReference type="InterPro" id="IPR021333">
    <property type="entry name" value="DUF2946"/>
</dbReference>
<dbReference type="Pfam" id="PF11162">
    <property type="entry name" value="DUF2946"/>
    <property type="match status" value="1"/>
</dbReference>
<evidence type="ECO:0000313" key="1">
    <source>
        <dbReference type="EMBL" id="MTJ04257.1"/>
    </source>
</evidence>
<dbReference type="RefSeq" id="WP_273248851.1">
    <property type="nucleotide sequence ID" value="NZ_VENJ01000006.1"/>
</dbReference>
<proteinExistence type="predicted"/>
<evidence type="ECO:0008006" key="3">
    <source>
        <dbReference type="Google" id="ProtNLM"/>
    </source>
</evidence>
<dbReference type="Proteomes" id="UP000483078">
    <property type="component" value="Unassembled WGS sequence"/>
</dbReference>
<comment type="caution">
    <text evidence="1">The sequence shown here is derived from an EMBL/GenBank/DDBJ whole genome shotgun (WGS) entry which is preliminary data.</text>
</comment>
<reference evidence="1 2" key="1">
    <citation type="submission" date="2019-06" db="EMBL/GenBank/DDBJ databases">
        <title>Enrichment of Autotrophic Halophilic Microorganisms from Red Sea Brine Pool Using Microbial Electrosynthesis System.</title>
        <authorList>
            <person name="Alqahtani M.F."/>
            <person name="Bajracharya S."/>
            <person name="Katuri K.P."/>
            <person name="Ali M."/>
            <person name="Saikaly P.E."/>
        </authorList>
    </citation>
    <scope>NUCLEOTIDE SEQUENCE [LARGE SCALE GENOMIC DNA]</scope>
    <source>
        <strain evidence="1">MES6</strain>
    </source>
</reference>
<name>A0A7C9LAJ2_9RHOB</name>
<evidence type="ECO:0000313" key="2">
    <source>
        <dbReference type="Proteomes" id="UP000483078"/>
    </source>
</evidence>
<protein>
    <recommendedName>
        <fullName evidence="3">DUF2946 domain-containing protein</fullName>
    </recommendedName>
</protein>
<gene>
    <name evidence="1" type="ORF">FH759_06125</name>
</gene>
<organism evidence="1 2">
    <name type="scientific">Sediminimonas qiaohouensis</name>
    <dbReference type="NCBI Taxonomy" id="552061"/>
    <lineage>
        <taxon>Bacteria</taxon>
        <taxon>Pseudomonadati</taxon>
        <taxon>Pseudomonadota</taxon>
        <taxon>Alphaproteobacteria</taxon>
        <taxon>Rhodobacterales</taxon>
        <taxon>Roseobacteraceae</taxon>
        <taxon>Sediminimonas</taxon>
    </lineage>
</organism>
<dbReference type="EMBL" id="VENJ01000006">
    <property type="protein sequence ID" value="MTJ04257.1"/>
    <property type="molecule type" value="Genomic_DNA"/>
</dbReference>
<accession>A0A7C9LAJ2</accession>